<dbReference type="Proteomes" id="UP000189701">
    <property type="component" value="Unplaced"/>
</dbReference>
<accession>A0A1U7WFM0</accession>
<dbReference type="InterPro" id="IPR013103">
    <property type="entry name" value="RVT_2"/>
</dbReference>
<dbReference type="Pfam" id="PF25597">
    <property type="entry name" value="SH3_retrovirus"/>
    <property type="match status" value="1"/>
</dbReference>
<organism evidence="4 5">
    <name type="scientific">Nicotiana sylvestris</name>
    <name type="common">Wood tobacco</name>
    <name type="synonym">South American tobacco</name>
    <dbReference type="NCBI Taxonomy" id="4096"/>
    <lineage>
        <taxon>Eukaryota</taxon>
        <taxon>Viridiplantae</taxon>
        <taxon>Streptophyta</taxon>
        <taxon>Embryophyta</taxon>
        <taxon>Tracheophyta</taxon>
        <taxon>Spermatophyta</taxon>
        <taxon>Magnoliopsida</taxon>
        <taxon>eudicotyledons</taxon>
        <taxon>Gunneridae</taxon>
        <taxon>Pentapetalae</taxon>
        <taxon>asterids</taxon>
        <taxon>lamiids</taxon>
        <taxon>Solanales</taxon>
        <taxon>Solanaceae</taxon>
        <taxon>Nicotianoideae</taxon>
        <taxon>Nicotianeae</taxon>
        <taxon>Nicotiana</taxon>
    </lineage>
</organism>
<feature type="region of interest" description="Disordered" evidence="1">
    <location>
        <begin position="516"/>
        <end position="569"/>
    </location>
</feature>
<evidence type="ECO:0000313" key="5">
    <source>
        <dbReference type="RefSeq" id="XP_009777453.1"/>
    </source>
</evidence>
<dbReference type="InterPro" id="IPR057670">
    <property type="entry name" value="SH3_retrovirus"/>
</dbReference>
<protein>
    <submittedName>
        <fullName evidence="5">Uncharacterized protein LOC104227021</fullName>
    </submittedName>
</protein>
<gene>
    <name evidence="5" type="primary">LOC104227021</name>
</gene>
<evidence type="ECO:0000259" key="2">
    <source>
        <dbReference type="Pfam" id="PF07727"/>
    </source>
</evidence>
<dbReference type="PANTHER" id="PTHR34222:SF82">
    <property type="entry name" value="CCHC-TYPE DOMAIN-CONTAINING PROTEIN"/>
    <property type="match status" value="1"/>
</dbReference>
<dbReference type="AlphaFoldDB" id="A0A1U7WFM0"/>
<dbReference type="PANTHER" id="PTHR34222">
    <property type="entry name" value="GAG_PRE-INTEGRS DOMAIN-CONTAINING PROTEIN"/>
    <property type="match status" value="1"/>
</dbReference>
<dbReference type="RefSeq" id="XP_009777453.1">
    <property type="nucleotide sequence ID" value="XM_009779151.1"/>
</dbReference>
<dbReference type="GO" id="GO:0003676">
    <property type="term" value="F:nucleic acid binding"/>
    <property type="evidence" value="ECO:0007669"/>
    <property type="project" value="InterPro"/>
</dbReference>
<name>A0A1U7WFM0_NICSY</name>
<feature type="domain" description="Reverse transcriptase Ty1/copia-type" evidence="2">
    <location>
        <begin position="626"/>
        <end position="681"/>
    </location>
</feature>
<dbReference type="Gene3D" id="3.30.420.10">
    <property type="entry name" value="Ribonuclease H-like superfamily/Ribonuclease H"/>
    <property type="match status" value="1"/>
</dbReference>
<dbReference type="InterPro" id="IPR012337">
    <property type="entry name" value="RNaseH-like_sf"/>
</dbReference>
<feature type="domain" description="Retroviral polymerase SH3-like" evidence="3">
    <location>
        <begin position="429"/>
        <end position="489"/>
    </location>
</feature>
<sequence length="735" mass="82838">MYDVSLHELWDRCNAIVLEWIMNTVSPSLISTIIYASNAYKVWEDLRERFEKVNASRACYLHKEIATLIQGVSSVSVYFSRLRELWDDYETLDPSPSCGCPESRQHAEYYRVQKLYQFLSGLHKSYENAKNQILMIRPLPNINQAYVMIVNVESQMKTGGGNTSGVGTEIGEHAALLSNRGASRGGYRPRNNYGNGKVPPYCEYFKFKGHTKDSCYTQHGYPVDFNCQDAGSSSTTQFSSPAQFFMPEQYSQILQMLNQGKEVEHVANTSKVGPAGITTSLMSNLVDNNWIVDTWATNHIVHNLELLSKFKELTGLEINKVHLPTGEQELFGGKVIGIGREDQSLYILKASSQGGLNLDSASKHSLPASYVNQLLKEHGVIHQSCCIYTPHQNGVVERRHRYILDMGQSLFEQLFSKAPSLQHLKIFGSLCYATNVKKTDKLCPRAIPVMHLGYSVTQKGYHLYDLSSKDFFVGRDTVFKEDIFSFRDMKSQITSLFPILELKMSDLVSSAISEETFPSSSSPASPGISLPPYSPGISPSSSPSSLLPSQPVVQPAVEDHRRSSRPSKPPVWMQDYVKYKSNGEVERYKVRLVAKGYSQQKGLDYNETFSSVAKMVTVRWLFKLGEYQKVCKLNKSLYELKQAPRQWNLKLTEALLDMGFKQSHNDYSLFTRQKGSNLVVIRGVHGSSHMTAAMRDIRYIKGTPGLGLFMPVDGSLKLTAYFDSDGVLVWKQEYH</sequence>
<reference evidence="5" key="2">
    <citation type="submission" date="2025-08" db="UniProtKB">
        <authorList>
            <consortium name="RefSeq"/>
        </authorList>
    </citation>
    <scope>IDENTIFICATION</scope>
    <source>
        <tissue evidence="5">Leaf</tissue>
    </source>
</reference>
<reference evidence="4" key="1">
    <citation type="journal article" date="2013" name="Genome Biol.">
        <title>Reference genomes and transcriptomes of Nicotiana sylvestris and Nicotiana tomentosiformis.</title>
        <authorList>
            <person name="Sierro N."/>
            <person name="Battey J.N."/>
            <person name="Ouadi S."/>
            <person name="Bovet L."/>
            <person name="Goepfert S."/>
            <person name="Bakaher N."/>
            <person name="Peitsch M.C."/>
            <person name="Ivanov N.V."/>
        </authorList>
    </citation>
    <scope>NUCLEOTIDE SEQUENCE [LARGE SCALE GENOMIC DNA]</scope>
</reference>
<evidence type="ECO:0000256" key="1">
    <source>
        <dbReference type="SAM" id="MobiDB-lite"/>
    </source>
</evidence>
<evidence type="ECO:0000313" key="4">
    <source>
        <dbReference type="Proteomes" id="UP000189701"/>
    </source>
</evidence>
<evidence type="ECO:0000259" key="3">
    <source>
        <dbReference type="Pfam" id="PF25597"/>
    </source>
</evidence>
<keyword evidence="4" id="KW-1185">Reference proteome</keyword>
<dbReference type="InterPro" id="IPR036397">
    <property type="entry name" value="RNaseH_sf"/>
</dbReference>
<dbReference type="SUPFAM" id="SSF53098">
    <property type="entry name" value="Ribonuclease H-like"/>
    <property type="match status" value="1"/>
</dbReference>
<feature type="compositionally biased region" description="Low complexity" evidence="1">
    <location>
        <begin position="516"/>
        <end position="555"/>
    </location>
</feature>
<dbReference type="eggNOG" id="KOG0017">
    <property type="taxonomic scope" value="Eukaryota"/>
</dbReference>
<dbReference type="Pfam" id="PF07727">
    <property type="entry name" value="RVT_2"/>
    <property type="match status" value="1"/>
</dbReference>
<proteinExistence type="predicted"/>
<dbReference type="OrthoDB" id="1304467at2759"/>